<protein>
    <submittedName>
        <fullName evidence="2">Uncharacterized protein</fullName>
    </submittedName>
</protein>
<dbReference type="eggNOG" id="ENOG502TA1U">
    <property type="taxonomic scope" value="Eukaryota"/>
</dbReference>
<dbReference type="OrthoDB" id="48605at2759"/>
<dbReference type="Proteomes" id="UP000266841">
    <property type="component" value="Unassembled WGS sequence"/>
</dbReference>
<name>K0T2M9_THAOC</name>
<evidence type="ECO:0000313" key="2">
    <source>
        <dbReference type="EMBL" id="EJK71424.1"/>
    </source>
</evidence>
<feature type="region of interest" description="Disordered" evidence="1">
    <location>
        <begin position="161"/>
        <end position="197"/>
    </location>
</feature>
<proteinExistence type="predicted"/>
<comment type="caution">
    <text evidence="2">The sequence shown here is derived from an EMBL/GenBank/DDBJ whole genome shotgun (WGS) entry which is preliminary data.</text>
</comment>
<dbReference type="OMA" id="NYSHNIQ"/>
<gene>
    <name evidence="2" type="ORF">THAOC_07140</name>
</gene>
<feature type="compositionally biased region" description="Basic residues" evidence="1">
    <location>
        <begin position="171"/>
        <end position="182"/>
    </location>
</feature>
<evidence type="ECO:0000313" key="3">
    <source>
        <dbReference type="Proteomes" id="UP000266841"/>
    </source>
</evidence>
<dbReference type="EMBL" id="AGNL01007246">
    <property type="protein sequence ID" value="EJK71424.1"/>
    <property type="molecule type" value="Genomic_DNA"/>
</dbReference>
<sequence>MYILVQDGTMHDRSRQWASGEQELLLSLFSRLSNVDNVDNVDETARIRALSKLVHLIKYSHSLTPPGAILFGNRVVLLQLIIDDEFEETLRKNYSHNIQQSREKQEQMSAFLRNAMVDPNGQQQQRMNEVLLGGRGQQKRLYAVDETIYGTEEGAKLQQAAQDAASMQKPSKAKKRRRRKQKVEKVADAEPQETDGQYTEVLVKQSLVAVALVGAVAAGSMFMGGGKRS</sequence>
<accession>K0T2M9</accession>
<reference evidence="2 3" key="1">
    <citation type="journal article" date="2012" name="Genome Biol.">
        <title>Genome and low-iron response of an oceanic diatom adapted to chronic iron limitation.</title>
        <authorList>
            <person name="Lommer M."/>
            <person name="Specht M."/>
            <person name="Roy A.S."/>
            <person name="Kraemer L."/>
            <person name="Andreson R."/>
            <person name="Gutowska M.A."/>
            <person name="Wolf J."/>
            <person name="Bergner S.V."/>
            <person name="Schilhabel M.B."/>
            <person name="Klostermeier U.C."/>
            <person name="Beiko R.G."/>
            <person name="Rosenstiel P."/>
            <person name="Hippler M."/>
            <person name="Laroche J."/>
        </authorList>
    </citation>
    <scope>NUCLEOTIDE SEQUENCE [LARGE SCALE GENOMIC DNA]</scope>
    <source>
        <strain evidence="2 3">CCMP1005</strain>
    </source>
</reference>
<keyword evidence="3" id="KW-1185">Reference proteome</keyword>
<evidence type="ECO:0000256" key="1">
    <source>
        <dbReference type="SAM" id="MobiDB-lite"/>
    </source>
</evidence>
<organism evidence="2 3">
    <name type="scientific">Thalassiosira oceanica</name>
    <name type="common">Marine diatom</name>
    <dbReference type="NCBI Taxonomy" id="159749"/>
    <lineage>
        <taxon>Eukaryota</taxon>
        <taxon>Sar</taxon>
        <taxon>Stramenopiles</taxon>
        <taxon>Ochrophyta</taxon>
        <taxon>Bacillariophyta</taxon>
        <taxon>Coscinodiscophyceae</taxon>
        <taxon>Thalassiosirophycidae</taxon>
        <taxon>Thalassiosirales</taxon>
        <taxon>Thalassiosiraceae</taxon>
        <taxon>Thalassiosira</taxon>
    </lineage>
</organism>
<dbReference type="AlphaFoldDB" id="K0T2M9"/>